<keyword evidence="3" id="KW-1185">Reference proteome</keyword>
<name>A0A6N6RKD0_9FLAO</name>
<comment type="caution">
    <text evidence="2">The sequence shown here is derived from an EMBL/GenBank/DDBJ whole genome shotgun (WGS) entry which is preliminary data.</text>
</comment>
<proteinExistence type="predicted"/>
<dbReference type="Proteomes" id="UP000468650">
    <property type="component" value="Unassembled WGS sequence"/>
</dbReference>
<gene>
    <name evidence="2" type="ORF">F8C67_13920</name>
</gene>
<dbReference type="PROSITE" id="PS51257">
    <property type="entry name" value="PROKAR_LIPOPROTEIN"/>
    <property type="match status" value="1"/>
</dbReference>
<evidence type="ECO:0000259" key="1">
    <source>
        <dbReference type="Pfam" id="PF14321"/>
    </source>
</evidence>
<organism evidence="2 3">
    <name type="scientific">Phaeocystidibacter luteus</name>
    <dbReference type="NCBI Taxonomy" id="911197"/>
    <lineage>
        <taxon>Bacteria</taxon>
        <taxon>Pseudomonadati</taxon>
        <taxon>Bacteroidota</taxon>
        <taxon>Flavobacteriia</taxon>
        <taxon>Flavobacteriales</taxon>
        <taxon>Phaeocystidibacteraceae</taxon>
        <taxon>Phaeocystidibacter</taxon>
    </lineage>
</organism>
<dbReference type="Pfam" id="PF14321">
    <property type="entry name" value="DUF4382"/>
    <property type="match status" value="1"/>
</dbReference>
<protein>
    <submittedName>
        <fullName evidence="2">DUF4382 domain-containing protein</fullName>
    </submittedName>
</protein>
<feature type="domain" description="DUF4382" evidence="1">
    <location>
        <begin position="48"/>
        <end position="177"/>
    </location>
</feature>
<dbReference type="EMBL" id="WBVO01000016">
    <property type="protein sequence ID" value="KAB2805342.1"/>
    <property type="molecule type" value="Genomic_DNA"/>
</dbReference>
<dbReference type="AlphaFoldDB" id="A0A6N6RKD0"/>
<sequence length="220" mass="24025">MKYSILSLVAIIGLASCEEAQLDGTNSTTTGYSMKMQSTDASNKFGELNFTSAYAVVTEVELERESESEGVESESEIDITGNFRVDLMTGESMPEFPTVEVEAGEYDELEVTIGSEDLSETAIFLEGEYETVAGITYSFEIELVGELELEIEDENGITIEANDVRDILVSIDLNTIMSSMDFDNASVNSNGVIVISAQSNEDLYAQFIAMLDVEVEADDE</sequence>
<evidence type="ECO:0000313" key="3">
    <source>
        <dbReference type="Proteomes" id="UP000468650"/>
    </source>
</evidence>
<accession>A0A6N6RKD0</accession>
<dbReference type="RefSeq" id="WP_151668479.1">
    <property type="nucleotide sequence ID" value="NZ_WBVO01000016.1"/>
</dbReference>
<evidence type="ECO:0000313" key="2">
    <source>
        <dbReference type="EMBL" id="KAB2805342.1"/>
    </source>
</evidence>
<reference evidence="2 3" key="1">
    <citation type="submission" date="2019-09" db="EMBL/GenBank/DDBJ databases">
        <title>Genomes of family Cryomorphaceae.</title>
        <authorList>
            <person name="Bowman J.P."/>
        </authorList>
    </citation>
    <scope>NUCLEOTIDE SEQUENCE [LARGE SCALE GENOMIC DNA]</scope>
    <source>
        <strain evidence="2 3">LMG 25704</strain>
    </source>
</reference>
<dbReference type="InterPro" id="IPR025491">
    <property type="entry name" value="DUF4382"/>
</dbReference>